<proteinExistence type="predicted"/>
<protein>
    <submittedName>
        <fullName evidence="1">Uncharacterized protein</fullName>
    </submittedName>
</protein>
<name>A0A934JQA0_9BACT</name>
<dbReference type="RefSeq" id="WP_337309071.1">
    <property type="nucleotide sequence ID" value="NZ_JAEKNS010000030.1"/>
</dbReference>
<reference evidence="1 2" key="1">
    <citation type="submission" date="2020-10" db="EMBL/GenBank/DDBJ databases">
        <title>Ca. Dormibacterota MAGs.</title>
        <authorList>
            <person name="Montgomery K."/>
        </authorList>
    </citation>
    <scope>NUCLEOTIDE SEQUENCE [LARGE SCALE GENOMIC DNA]</scope>
    <source>
        <strain evidence="1">SC8812_S17_18</strain>
    </source>
</reference>
<evidence type="ECO:0000313" key="2">
    <source>
        <dbReference type="Proteomes" id="UP000606991"/>
    </source>
</evidence>
<sequence length="88" mass="9601">MIMFFTVLTHLLMDVQVDPSHDTLHVWETVASPLLTAGEYLIPAGVAFSSLHKVMQHQESGSGFLVDMLVKGGGAVLIIQLVKSFLHV</sequence>
<comment type="caution">
    <text evidence="1">The sequence shown here is derived from an EMBL/GenBank/DDBJ whole genome shotgun (WGS) entry which is preliminary data.</text>
</comment>
<accession>A0A934JQA0</accession>
<dbReference type="AlphaFoldDB" id="A0A934JQA0"/>
<dbReference type="Proteomes" id="UP000606991">
    <property type="component" value="Unassembled WGS sequence"/>
</dbReference>
<evidence type="ECO:0000313" key="1">
    <source>
        <dbReference type="EMBL" id="MBJ7593621.1"/>
    </source>
</evidence>
<gene>
    <name evidence="1" type="ORF">JF886_01965</name>
</gene>
<dbReference type="EMBL" id="JAEKNS010000030">
    <property type="protein sequence ID" value="MBJ7593621.1"/>
    <property type="molecule type" value="Genomic_DNA"/>
</dbReference>
<organism evidence="1 2">
    <name type="scientific">Candidatus Aeolococcus gillhamiae</name>
    <dbReference type="NCBI Taxonomy" id="3127015"/>
    <lineage>
        <taxon>Bacteria</taxon>
        <taxon>Bacillati</taxon>
        <taxon>Candidatus Dormiibacterota</taxon>
        <taxon>Candidatus Dormibacteria</taxon>
        <taxon>Candidatus Aeolococcales</taxon>
        <taxon>Candidatus Aeolococcaceae</taxon>
        <taxon>Candidatus Aeolococcus</taxon>
    </lineage>
</organism>